<dbReference type="GO" id="GO:1902600">
    <property type="term" value="P:proton transmembrane transport"/>
    <property type="evidence" value="ECO:0007669"/>
    <property type="project" value="InterPro"/>
</dbReference>
<gene>
    <name evidence="8" type="ORF">SAMN04487884_12384</name>
</gene>
<sequence length="541" mass="58833">MNIDDFYDKFASGSIVTPAILSLSIMLLAGFLMTRITKKLRLPNVTAYIVAGILIGPYFLNLIPGYFLKETSFLPDLALAFIAFSTGNFFKVEVLKKNGIKVVVITLFEALMASILVFILCFWLLKLPLPFSSVIAALAAATAPASTMMTIRQTKAKGEFVDTLLQVVALDDIVGLMAYSIAISVATAAASGKSISILDSIIPFLLNLLILFIGGVFGILLSFSMKRRHSTDNRLIIAIAFLFTFCGIASIVQVSPLLGCMAMGSVYINITDDDRLFKQLNYFSPPILLIFFVRSGVSFDLGALFSTGRFGAAPLIVVGIGYFLVRIMGKYLGAYVGCRIVGSGIKVQRYLGLALIPQAGVAIGLAELGARAIGGEMGNALLTIILASSVLYELIGPAAAKLSLYLSGSYGDDEQTNAESKEEAVSETDCNNTIKDNSNPTEETCNSDINNLENAEYAKGTDEKNFMTDVSDPNNVTLSIFSTDEDGYDVENLNERSFDEGAEEYFQNQFDEDPPKKKKKDKKSKKSDKKKKDKKDKKSKK</sequence>
<dbReference type="Proteomes" id="UP000182584">
    <property type="component" value="Unassembled WGS sequence"/>
</dbReference>
<name>A0A1H9VK04_BUTFI</name>
<evidence type="ECO:0000313" key="8">
    <source>
        <dbReference type="EMBL" id="SES22106.1"/>
    </source>
</evidence>
<proteinExistence type="predicted"/>
<feature type="transmembrane region" description="Helical" evidence="6">
    <location>
        <begin position="102"/>
        <end position="125"/>
    </location>
</feature>
<dbReference type="GO" id="GO:0015297">
    <property type="term" value="F:antiporter activity"/>
    <property type="evidence" value="ECO:0007669"/>
    <property type="project" value="InterPro"/>
</dbReference>
<evidence type="ECO:0000256" key="2">
    <source>
        <dbReference type="ARBA" id="ARBA00022692"/>
    </source>
</evidence>
<comment type="subcellular location">
    <subcellularLocation>
        <location evidence="1">Membrane</location>
        <topology evidence="1">Multi-pass membrane protein</topology>
    </subcellularLocation>
</comment>
<keyword evidence="4 6" id="KW-0472">Membrane</keyword>
<evidence type="ECO:0000313" key="9">
    <source>
        <dbReference type="Proteomes" id="UP000182584"/>
    </source>
</evidence>
<feature type="transmembrane region" description="Helical" evidence="6">
    <location>
        <begin position="312"/>
        <end position="329"/>
    </location>
</feature>
<dbReference type="AlphaFoldDB" id="A0A1H9VK04"/>
<evidence type="ECO:0000256" key="1">
    <source>
        <dbReference type="ARBA" id="ARBA00004141"/>
    </source>
</evidence>
<evidence type="ECO:0000256" key="6">
    <source>
        <dbReference type="SAM" id="Phobius"/>
    </source>
</evidence>
<feature type="compositionally biased region" description="Polar residues" evidence="5">
    <location>
        <begin position="428"/>
        <end position="447"/>
    </location>
</feature>
<dbReference type="EMBL" id="FOGJ01000023">
    <property type="protein sequence ID" value="SES22106.1"/>
    <property type="molecule type" value="Genomic_DNA"/>
</dbReference>
<dbReference type="InterPro" id="IPR006153">
    <property type="entry name" value="Cation/H_exchanger_TM"/>
</dbReference>
<evidence type="ECO:0000256" key="5">
    <source>
        <dbReference type="SAM" id="MobiDB-lite"/>
    </source>
</evidence>
<dbReference type="Gene3D" id="1.20.1530.20">
    <property type="match status" value="1"/>
</dbReference>
<dbReference type="InterPro" id="IPR038770">
    <property type="entry name" value="Na+/solute_symporter_sf"/>
</dbReference>
<feature type="transmembrane region" description="Helical" evidence="6">
    <location>
        <begin position="73"/>
        <end position="90"/>
    </location>
</feature>
<feature type="transmembrane region" description="Helical" evidence="6">
    <location>
        <begin position="235"/>
        <end position="267"/>
    </location>
</feature>
<feature type="region of interest" description="Disordered" evidence="5">
    <location>
        <begin position="496"/>
        <end position="541"/>
    </location>
</feature>
<accession>A0A1H9VK04</accession>
<evidence type="ECO:0000256" key="4">
    <source>
        <dbReference type="ARBA" id="ARBA00023136"/>
    </source>
</evidence>
<feature type="transmembrane region" description="Helical" evidence="6">
    <location>
        <begin position="201"/>
        <end position="223"/>
    </location>
</feature>
<feature type="transmembrane region" description="Helical" evidence="6">
    <location>
        <begin position="45"/>
        <end position="67"/>
    </location>
</feature>
<keyword evidence="3 6" id="KW-1133">Transmembrane helix</keyword>
<protein>
    <submittedName>
        <fullName evidence="8">Transporter, CPA2 family</fullName>
    </submittedName>
</protein>
<keyword evidence="2 6" id="KW-0812">Transmembrane</keyword>
<dbReference type="GO" id="GO:0016020">
    <property type="term" value="C:membrane"/>
    <property type="evidence" value="ECO:0007669"/>
    <property type="project" value="UniProtKB-SubCell"/>
</dbReference>
<organism evidence="8 9">
    <name type="scientific">Butyrivibrio fibrisolvens</name>
    <dbReference type="NCBI Taxonomy" id="831"/>
    <lineage>
        <taxon>Bacteria</taxon>
        <taxon>Bacillati</taxon>
        <taxon>Bacillota</taxon>
        <taxon>Clostridia</taxon>
        <taxon>Lachnospirales</taxon>
        <taxon>Lachnospiraceae</taxon>
        <taxon>Butyrivibrio</taxon>
    </lineage>
</organism>
<feature type="compositionally biased region" description="Basic residues" evidence="5">
    <location>
        <begin position="516"/>
        <end position="541"/>
    </location>
</feature>
<dbReference type="PANTHER" id="PTHR43021">
    <property type="entry name" value="NA(+)/H(+) ANTIPORTER-RELATED"/>
    <property type="match status" value="1"/>
</dbReference>
<feature type="transmembrane region" description="Helical" evidence="6">
    <location>
        <begin position="131"/>
        <end position="151"/>
    </location>
</feature>
<feature type="domain" description="Cation/H+ exchanger transmembrane" evidence="7">
    <location>
        <begin position="28"/>
        <end position="390"/>
    </location>
</feature>
<feature type="transmembrane region" description="Helical" evidence="6">
    <location>
        <begin position="163"/>
        <end position="189"/>
    </location>
</feature>
<dbReference type="PANTHER" id="PTHR43021:SF2">
    <property type="entry name" value="CATION_H+ EXCHANGER DOMAIN-CONTAINING PROTEIN"/>
    <property type="match status" value="1"/>
</dbReference>
<feature type="transmembrane region" description="Helical" evidence="6">
    <location>
        <begin position="15"/>
        <end position="33"/>
    </location>
</feature>
<dbReference type="Pfam" id="PF00999">
    <property type="entry name" value="Na_H_Exchanger"/>
    <property type="match status" value="1"/>
</dbReference>
<evidence type="ECO:0000259" key="7">
    <source>
        <dbReference type="Pfam" id="PF00999"/>
    </source>
</evidence>
<reference evidence="8 9" key="1">
    <citation type="submission" date="2016-10" db="EMBL/GenBank/DDBJ databases">
        <authorList>
            <person name="de Groot N.N."/>
        </authorList>
    </citation>
    <scope>NUCLEOTIDE SEQUENCE [LARGE SCALE GENOMIC DNA]</scope>
    <source>
        <strain evidence="8 9">AR40</strain>
    </source>
</reference>
<feature type="region of interest" description="Disordered" evidence="5">
    <location>
        <begin position="413"/>
        <end position="447"/>
    </location>
</feature>
<evidence type="ECO:0000256" key="3">
    <source>
        <dbReference type="ARBA" id="ARBA00022989"/>
    </source>
</evidence>